<organism evidence="1">
    <name type="scientific">Solanum chacoense</name>
    <name type="common">Chaco potato</name>
    <dbReference type="NCBI Taxonomy" id="4108"/>
    <lineage>
        <taxon>Eukaryota</taxon>
        <taxon>Viridiplantae</taxon>
        <taxon>Streptophyta</taxon>
        <taxon>Embryophyta</taxon>
        <taxon>Tracheophyta</taxon>
        <taxon>Spermatophyta</taxon>
        <taxon>Magnoliopsida</taxon>
        <taxon>eudicotyledons</taxon>
        <taxon>Gunneridae</taxon>
        <taxon>Pentapetalae</taxon>
        <taxon>asterids</taxon>
        <taxon>lamiids</taxon>
        <taxon>Solanales</taxon>
        <taxon>Solanaceae</taxon>
        <taxon>Solanoideae</taxon>
        <taxon>Solaneae</taxon>
        <taxon>Solanum</taxon>
    </lineage>
</organism>
<dbReference type="EMBL" id="GEDG01018620">
    <property type="protein sequence ID" value="JAP20637.1"/>
    <property type="molecule type" value="Transcribed_RNA"/>
</dbReference>
<protein>
    <submittedName>
        <fullName evidence="1">Putative ovule protein</fullName>
    </submittedName>
</protein>
<sequence>MIGSKGCDIDCGKLRRGPPLLVGASCADVWAKKVDHLLLNCKVATLLCSMVLSWFERQWVM</sequence>
<evidence type="ECO:0000313" key="1">
    <source>
        <dbReference type="EMBL" id="JAP20637.1"/>
    </source>
</evidence>
<accession>A0A0V0HK39</accession>
<reference evidence="1" key="1">
    <citation type="submission" date="2015-12" db="EMBL/GenBank/DDBJ databases">
        <title>Gene expression during late stages of embryo sac development: a critical building block for successful pollen-pistil interactions.</title>
        <authorList>
            <person name="Liu Y."/>
            <person name="Joly V."/>
            <person name="Sabar M."/>
            <person name="Matton D.P."/>
        </authorList>
    </citation>
    <scope>NUCLEOTIDE SEQUENCE</scope>
</reference>
<proteinExistence type="predicted"/>
<dbReference type="AlphaFoldDB" id="A0A0V0HK39"/>
<name>A0A0V0HK39_SOLCH</name>